<dbReference type="Proteomes" id="UP000194546">
    <property type="component" value="Unassembled WGS sequence"/>
</dbReference>
<name>A0A242M4B2_CABSO</name>
<protein>
    <submittedName>
        <fullName evidence="1">Uncharacterized protein</fullName>
    </submittedName>
</protein>
<sequence length="57" mass="6223">MFRKAFGTSPGRYAAQLHIQRACGASRNFIRSLPLDPGISNLLMFPIQCPLDASLAC</sequence>
<dbReference type="AlphaFoldDB" id="A0A242M4B2"/>
<comment type="caution">
    <text evidence="1">The sequence shown here is derived from an EMBL/GenBank/DDBJ whole genome shotgun (WGS) entry which is preliminary data.</text>
</comment>
<proteinExistence type="predicted"/>
<dbReference type="EMBL" id="NBTY01000209">
    <property type="protein sequence ID" value="OTP66028.1"/>
    <property type="molecule type" value="Genomic_DNA"/>
</dbReference>
<evidence type="ECO:0000313" key="1">
    <source>
        <dbReference type="EMBL" id="OTP66028.1"/>
    </source>
</evidence>
<accession>A0A242M4B2</accession>
<gene>
    <name evidence="1" type="ORF">PAMC26510_36455</name>
</gene>
<evidence type="ECO:0000313" key="2">
    <source>
        <dbReference type="Proteomes" id="UP000194546"/>
    </source>
</evidence>
<organism evidence="1 2">
    <name type="scientific">Caballeronia sordidicola</name>
    <name type="common">Burkholderia sordidicola</name>
    <dbReference type="NCBI Taxonomy" id="196367"/>
    <lineage>
        <taxon>Bacteria</taxon>
        <taxon>Pseudomonadati</taxon>
        <taxon>Pseudomonadota</taxon>
        <taxon>Betaproteobacteria</taxon>
        <taxon>Burkholderiales</taxon>
        <taxon>Burkholderiaceae</taxon>
        <taxon>Caballeronia</taxon>
    </lineage>
</organism>
<reference evidence="1 2" key="1">
    <citation type="submission" date="2017-03" db="EMBL/GenBank/DDBJ databases">
        <title>Genome analysis of strain PAMC 26510.</title>
        <authorList>
            <person name="Oh H.-M."/>
            <person name="Yang J.-A."/>
        </authorList>
    </citation>
    <scope>NUCLEOTIDE SEQUENCE [LARGE SCALE GENOMIC DNA]</scope>
    <source>
        <strain evidence="1 2">PAMC 26510</strain>
    </source>
</reference>